<reference evidence="1" key="2">
    <citation type="journal article" date="2015" name="Data Brief">
        <title>Shoot transcriptome of the giant reed, Arundo donax.</title>
        <authorList>
            <person name="Barrero R.A."/>
            <person name="Guerrero F.D."/>
            <person name="Moolhuijzen P."/>
            <person name="Goolsby J.A."/>
            <person name="Tidwell J."/>
            <person name="Bellgard S.E."/>
            <person name="Bellgard M.I."/>
        </authorList>
    </citation>
    <scope>NUCLEOTIDE SEQUENCE</scope>
    <source>
        <tissue evidence="1">Shoot tissue taken approximately 20 cm above the soil surface</tissue>
    </source>
</reference>
<sequence length="29" mass="2994">MPTWSLPSRCWAPACLATPAPGSGSLTCM</sequence>
<organism evidence="1">
    <name type="scientific">Arundo donax</name>
    <name type="common">Giant reed</name>
    <name type="synonym">Donax arundinaceus</name>
    <dbReference type="NCBI Taxonomy" id="35708"/>
    <lineage>
        <taxon>Eukaryota</taxon>
        <taxon>Viridiplantae</taxon>
        <taxon>Streptophyta</taxon>
        <taxon>Embryophyta</taxon>
        <taxon>Tracheophyta</taxon>
        <taxon>Spermatophyta</taxon>
        <taxon>Magnoliopsida</taxon>
        <taxon>Liliopsida</taxon>
        <taxon>Poales</taxon>
        <taxon>Poaceae</taxon>
        <taxon>PACMAD clade</taxon>
        <taxon>Arundinoideae</taxon>
        <taxon>Arundineae</taxon>
        <taxon>Arundo</taxon>
    </lineage>
</organism>
<reference evidence="1" key="1">
    <citation type="submission" date="2014-09" db="EMBL/GenBank/DDBJ databases">
        <authorList>
            <person name="Magalhaes I.L.F."/>
            <person name="Oliveira U."/>
            <person name="Santos F.R."/>
            <person name="Vidigal T.H.D.A."/>
            <person name="Brescovit A.D."/>
            <person name="Santos A.J."/>
        </authorList>
    </citation>
    <scope>NUCLEOTIDE SEQUENCE</scope>
    <source>
        <tissue evidence="1">Shoot tissue taken approximately 20 cm above the soil surface</tissue>
    </source>
</reference>
<dbReference type="AlphaFoldDB" id="A0A0A9AJL0"/>
<dbReference type="EMBL" id="GBRH01248805">
    <property type="protein sequence ID" value="JAD49090.1"/>
    <property type="molecule type" value="Transcribed_RNA"/>
</dbReference>
<evidence type="ECO:0000313" key="1">
    <source>
        <dbReference type="EMBL" id="JAD49090.1"/>
    </source>
</evidence>
<proteinExistence type="predicted"/>
<name>A0A0A9AJL0_ARUDO</name>
<accession>A0A0A9AJL0</accession>
<protein>
    <submittedName>
        <fullName evidence="1">Uncharacterized protein</fullName>
    </submittedName>
</protein>